<dbReference type="Proteomes" id="UP000046395">
    <property type="component" value="Unassembled WGS sequence"/>
</dbReference>
<protein>
    <submittedName>
        <fullName evidence="2">HTH OST-type domain-containing protein</fullName>
    </submittedName>
</protein>
<keyword evidence="1" id="KW-1185">Reference proteome</keyword>
<dbReference type="AlphaFoldDB" id="A0A5S6QGQ6"/>
<evidence type="ECO:0000313" key="1">
    <source>
        <dbReference type="Proteomes" id="UP000046395"/>
    </source>
</evidence>
<name>A0A5S6QGQ6_TRIMR</name>
<accession>A0A5S6QGQ6</accession>
<organism evidence="1 2">
    <name type="scientific">Trichuris muris</name>
    <name type="common">Mouse whipworm</name>
    <dbReference type="NCBI Taxonomy" id="70415"/>
    <lineage>
        <taxon>Eukaryota</taxon>
        <taxon>Metazoa</taxon>
        <taxon>Ecdysozoa</taxon>
        <taxon>Nematoda</taxon>
        <taxon>Enoplea</taxon>
        <taxon>Dorylaimia</taxon>
        <taxon>Trichinellida</taxon>
        <taxon>Trichuridae</taxon>
        <taxon>Trichuris</taxon>
    </lineage>
</organism>
<dbReference type="WBParaSite" id="TMUE_2000006586.1">
    <property type="protein sequence ID" value="TMUE_2000006586.1"/>
    <property type="gene ID" value="WBGene00285425"/>
</dbReference>
<reference evidence="2" key="1">
    <citation type="submission" date="2019-12" db="UniProtKB">
        <authorList>
            <consortium name="WormBaseParasite"/>
        </authorList>
    </citation>
    <scope>IDENTIFICATION</scope>
</reference>
<proteinExistence type="predicted"/>
<evidence type="ECO:0000313" key="2">
    <source>
        <dbReference type="WBParaSite" id="TMUE_2000006586.1"/>
    </source>
</evidence>
<sequence>MDESGFSWRQLTKSLLSEVANYAGTEEKLGEGLLSALSCHFGRSVLLDAFRLIDAKAVRRHVSPSGKVLFERSKNGKVTFTFLPAQTTVPAQRFEKKL</sequence>